<keyword evidence="2" id="KW-0812">Transmembrane</keyword>
<evidence type="ECO:0000256" key="3">
    <source>
        <dbReference type="SAM" id="SignalP"/>
    </source>
</evidence>
<evidence type="ECO:0000256" key="2">
    <source>
        <dbReference type="SAM" id="Phobius"/>
    </source>
</evidence>
<keyword evidence="3" id="KW-0732">Signal</keyword>
<feature type="region of interest" description="Disordered" evidence="1">
    <location>
        <begin position="148"/>
        <end position="169"/>
    </location>
</feature>
<feature type="chain" id="PRO_5020777612" evidence="3">
    <location>
        <begin position="29"/>
        <end position="210"/>
    </location>
</feature>
<dbReference type="NCBIfam" id="TIGR01167">
    <property type="entry name" value="LPXTG_anchor"/>
    <property type="match status" value="1"/>
</dbReference>
<accession>A0A4Q7U074</accession>
<name>A0A4Q7U074_9MICO</name>
<comment type="caution">
    <text evidence="4">The sequence shown here is derived from an EMBL/GenBank/DDBJ whole genome shotgun (WGS) entry which is preliminary data.</text>
</comment>
<dbReference type="EMBL" id="SHKI01000004">
    <property type="protein sequence ID" value="RZT66130.1"/>
    <property type="molecule type" value="Genomic_DNA"/>
</dbReference>
<dbReference type="AlphaFoldDB" id="A0A4Q7U074"/>
<reference evidence="4 5" key="1">
    <citation type="journal article" date="2015" name="Stand. Genomic Sci.">
        <title>Genomic Encyclopedia of Bacterial and Archaeal Type Strains, Phase III: the genomes of soil and plant-associated and newly described type strains.</title>
        <authorList>
            <person name="Whitman W.B."/>
            <person name="Woyke T."/>
            <person name="Klenk H.P."/>
            <person name="Zhou Y."/>
            <person name="Lilburn T.G."/>
            <person name="Beck B.J."/>
            <person name="De Vos P."/>
            <person name="Vandamme P."/>
            <person name="Eisen J.A."/>
            <person name="Garrity G."/>
            <person name="Hugenholtz P."/>
            <person name="Kyrpides N.C."/>
        </authorList>
    </citation>
    <scope>NUCLEOTIDE SEQUENCE [LARGE SCALE GENOMIC DNA]</scope>
    <source>
        <strain evidence="4 5">RF6</strain>
    </source>
</reference>
<proteinExistence type="predicted"/>
<keyword evidence="2" id="KW-1133">Transmembrane helix</keyword>
<evidence type="ECO:0000256" key="1">
    <source>
        <dbReference type="SAM" id="MobiDB-lite"/>
    </source>
</evidence>
<feature type="compositionally biased region" description="Polar residues" evidence="1">
    <location>
        <begin position="148"/>
        <end position="160"/>
    </location>
</feature>
<keyword evidence="5" id="KW-1185">Reference proteome</keyword>
<gene>
    <name evidence="4" type="ORF">EV139_1556</name>
</gene>
<evidence type="ECO:0000313" key="4">
    <source>
        <dbReference type="EMBL" id="RZT66130.1"/>
    </source>
</evidence>
<keyword evidence="2" id="KW-0472">Membrane</keyword>
<feature type="signal peptide" evidence="3">
    <location>
        <begin position="1"/>
        <end position="28"/>
    </location>
</feature>
<organism evidence="4 5">
    <name type="scientific">Leucobacter luti</name>
    <dbReference type="NCBI Taxonomy" id="340320"/>
    <lineage>
        <taxon>Bacteria</taxon>
        <taxon>Bacillati</taxon>
        <taxon>Actinomycetota</taxon>
        <taxon>Actinomycetes</taxon>
        <taxon>Micrococcales</taxon>
        <taxon>Microbacteriaceae</taxon>
        <taxon>Leucobacter</taxon>
    </lineage>
</organism>
<sequence length="210" mass="21558">MRAGHMRLAGALALGVALGVGTLTPASAVSDELFVIDERAVTIDAPAPGETATWSFELASSQQGLREVFVRVSGVEGPLFEGDTPAKLRVGAASLEPALEGSPVELLTLDPTLLGEFSSAEPLTLQAELELPRTAGNEYQGASGSLTLQVASPQRDTTPVPQDGPGARDGLAVTGGASWYAIAAAGIGAALLGAFTLLRKRRNQGLEVEL</sequence>
<evidence type="ECO:0000313" key="5">
    <source>
        <dbReference type="Proteomes" id="UP000291832"/>
    </source>
</evidence>
<protein>
    <submittedName>
        <fullName evidence="4">LPXTG-motif cell wall-anchored protein</fullName>
    </submittedName>
</protein>
<feature type="transmembrane region" description="Helical" evidence="2">
    <location>
        <begin position="177"/>
        <end position="198"/>
    </location>
</feature>
<dbReference type="Proteomes" id="UP000291832">
    <property type="component" value="Unassembled WGS sequence"/>
</dbReference>